<feature type="compositionally biased region" description="Basic and acidic residues" evidence="1">
    <location>
        <begin position="166"/>
        <end position="176"/>
    </location>
</feature>
<evidence type="ECO:0000256" key="1">
    <source>
        <dbReference type="SAM" id="MobiDB-lite"/>
    </source>
</evidence>
<evidence type="ECO:0000313" key="3">
    <source>
        <dbReference type="EMBL" id="EKD14869.1"/>
    </source>
</evidence>
<gene>
    <name evidence="3" type="ORF">MBM_07080</name>
</gene>
<proteinExistence type="predicted"/>
<dbReference type="KEGG" id="mbe:MBM_07080"/>
<protein>
    <submittedName>
        <fullName evidence="3">Uncharacterized protein</fullName>
    </submittedName>
</protein>
<dbReference type="OMA" id="DRMGGLK"/>
<organism evidence="3 4">
    <name type="scientific">Marssonina brunnea f. sp. multigermtubi (strain MB_m1)</name>
    <name type="common">Marssonina leaf spot fungus</name>
    <dbReference type="NCBI Taxonomy" id="1072389"/>
    <lineage>
        <taxon>Eukaryota</taxon>
        <taxon>Fungi</taxon>
        <taxon>Dikarya</taxon>
        <taxon>Ascomycota</taxon>
        <taxon>Pezizomycotina</taxon>
        <taxon>Leotiomycetes</taxon>
        <taxon>Helotiales</taxon>
        <taxon>Drepanopezizaceae</taxon>
        <taxon>Drepanopeziza</taxon>
    </lineage>
</organism>
<dbReference type="Proteomes" id="UP000006753">
    <property type="component" value="Unassembled WGS sequence"/>
</dbReference>
<evidence type="ECO:0000313" key="4">
    <source>
        <dbReference type="Proteomes" id="UP000006753"/>
    </source>
</evidence>
<name>K1XQI9_MARBU</name>
<feature type="region of interest" description="Disordered" evidence="1">
    <location>
        <begin position="154"/>
        <end position="195"/>
    </location>
</feature>
<dbReference type="InParanoid" id="K1XQI9"/>
<accession>K1XQI9</accession>
<feature type="transmembrane region" description="Helical" evidence="2">
    <location>
        <begin position="32"/>
        <end position="53"/>
    </location>
</feature>
<evidence type="ECO:0000256" key="2">
    <source>
        <dbReference type="SAM" id="Phobius"/>
    </source>
</evidence>
<dbReference type="HOGENOM" id="CLU_089389_1_0_1"/>
<reference evidence="3 4" key="1">
    <citation type="journal article" date="2012" name="BMC Genomics">
        <title>Sequencing the genome of Marssonina brunnea reveals fungus-poplar co-evolution.</title>
        <authorList>
            <person name="Zhu S."/>
            <person name="Cao Y.-Z."/>
            <person name="Jiang C."/>
            <person name="Tan B.-Y."/>
            <person name="Wang Z."/>
            <person name="Feng S."/>
            <person name="Zhang L."/>
            <person name="Su X.-H."/>
            <person name="Brejova B."/>
            <person name="Vinar T."/>
            <person name="Xu M."/>
            <person name="Wang M.-X."/>
            <person name="Zhang S.-G."/>
            <person name="Huang M.-R."/>
            <person name="Wu R."/>
            <person name="Zhou Y."/>
        </authorList>
    </citation>
    <scope>NUCLEOTIDE SEQUENCE [LARGE SCALE GENOMIC DNA]</scope>
    <source>
        <strain evidence="3 4">MB_m1</strain>
    </source>
</reference>
<keyword evidence="2" id="KW-1133">Transmembrane helix</keyword>
<keyword evidence="2" id="KW-0812">Transmembrane</keyword>
<sequence>MASSIANIMVRSSTLIRRKSESGSMSDPMTDLLIVLAVLVSVALCLVVALIVVRKFRRSRAVARQQLPIYNEPAGSTDRPVSNHCRMSATAAPYGRPSSIYIYDDEKTAMIESPGMPTSPVPEIRITFPDEHDETGQAKGGRVVVVRVGDNGVGLEPLQDEQLPAYEKESGERFDSIDIESIGGLKEKHSKDQYS</sequence>
<dbReference type="EMBL" id="JH921444">
    <property type="protein sequence ID" value="EKD14869.1"/>
    <property type="molecule type" value="Genomic_DNA"/>
</dbReference>
<dbReference type="eggNOG" id="ENOG502SAQG">
    <property type="taxonomic scope" value="Eukaryota"/>
</dbReference>
<keyword evidence="4" id="KW-1185">Reference proteome</keyword>
<keyword evidence="2" id="KW-0472">Membrane</keyword>
<feature type="compositionally biased region" description="Basic and acidic residues" evidence="1">
    <location>
        <begin position="185"/>
        <end position="195"/>
    </location>
</feature>
<dbReference type="OrthoDB" id="5388417at2759"/>
<dbReference type="AlphaFoldDB" id="K1XQI9"/>